<dbReference type="Proteomes" id="UP001595796">
    <property type="component" value="Unassembled WGS sequence"/>
</dbReference>
<evidence type="ECO:0000313" key="3">
    <source>
        <dbReference type="Proteomes" id="UP001595796"/>
    </source>
</evidence>
<evidence type="ECO:0000256" key="1">
    <source>
        <dbReference type="SAM" id="MobiDB-lite"/>
    </source>
</evidence>
<feature type="region of interest" description="Disordered" evidence="1">
    <location>
        <begin position="1"/>
        <end position="22"/>
    </location>
</feature>
<reference evidence="3" key="1">
    <citation type="journal article" date="2019" name="Int. J. Syst. Evol. Microbiol.">
        <title>The Global Catalogue of Microorganisms (GCM) 10K type strain sequencing project: providing services to taxonomists for standard genome sequencing and annotation.</title>
        <authorList>
            <consortium name="The Broad Institute Genomics Platform"/>
            <consortium name="The Broad Institute Genome Sequencing Center for Infectious Disease"/>
            <person name="Wu L."/>
            <person name="Ma J."/>
        </authorList>
    </citation>
    <scope>NUCLEOTIDE SEQUENCE [LARGE SCALE GENOMIC DNA]</scope>
    <source>
        <strain evidence="3">CGMCC 1.16444</strain>
    </source>
</reference>
<comment type="caution">
    <text evidence="2">The sequence shown here is derived from an EMBL/GenBank/DDBJ whole genome shotgun (WGS) entry which is preliminary data.</text>
</comment>
<name>A0ABV9YZZ2_9HYPH</name>
<protein>
    <submittedName>
        <fullName evidence="2">Uncharacterized protein</fullName>
    </submittedName>
</protein>
<accession>A0ABV9YZZ2</accession>
<organism evidence="2 3">
    <name type="scientific">Flaviflagellibacter deserti</name>
    <dbReference type="NCBI Taxonomy" id="2267266"/>
    <lineage>
        <taxon>Bacteria</taxon>
        <taxon>Pseudomonadati</taxon>
        <taxon>Pseudomonadota</taxon>
        <taxon>Alphaproteobacteria</taxon>
        <taxon>Hyphomicrobiales</taxon>
        <taxon>Flaviflagellibacter</taxon>
    </lineage>
</organism>
<gene>
    <name evidence="2" type="ORF">ACFPFW_05215</name>
</gene>
<keyword evidence="3" id="KW-1185">Reference proteome</keyword>
<evidence type="ECO:0000313" key="2">
    <source>
        <dbReference type="EMBL" id="MFC5067412.1"/>
    </source>
</evidence>
<dbReference type="RefSeq" id="WP_114958434.1">
    <property type="nucleotide sequence ID" value="NZ_JBHSJF010000005.1"/>
</dbReference>
<proteinExistence type="predicted"/>
<dbReference type="EMBL" id="JBHSJF010000005">
    <property type="protein sequence ID" value="MFC5067412.1"/>
    <property type="molecule type" value="Genomic_DNA"/>
</dbReference>
<sequence>MDFQQPAGLYTRRKSTSMGRPPSYRRFPSLAMAVRHAVEEQRDLLIRCTIECGELSLDHRQILDIYESDAGRTAIAAIREE</sequence>